<dbReference type="HOGENOM" id="CLU_2445406_0_0_1"/>
<dbReference type="RefSeq" id="XP_005765407.1">
    <property type="nucleotide sequence ID" value="XM_005765350.1"/>
</dbReference>
<sequence>MLPLSLFALSSHLPPLPPGRLRDVPRILESRELESILRELEELHLPRRAFCSNDAPSPGVPEKEDTPDAHISKFLGCGDSFESFLSAFPP</sequence>
<reference evidence="1" key="2">
    <citation type="submission" date="2024-10" db="UniProtKB">
        <authorList>
            <consortium name="EnsemblProtists"/>
        </authorList>
    </citation>
    <scope>IDENTIFICATION</scope>
</reference>
<dbReference type="GeneID" id="17262200"/>
<dbReference type="Proteomes" id="UP000013827">
    <property type="component" value="Unassembled WGS sequence"/>
</dbReference>
<dbReference type="AlphaFoldDB" id="A0A0D3INZ3"/>
<keyword evidence="2" id="KW-1185">Reference proteome</keyword>
<dbReference type="PaxDb" id="2903-EOD12978"/>
<protein>
    <submittedName>
        <fullName evidence="1">Uncharacterized protein</fullName>
    </submittedName>
</protein>
<dbReference type="RefSeq" id="XP_005768375.1">
    <property type="nucleotide sequence ID" value="XM_005768318.1"/>
</dbReference>
<dbReference type="GeneID" id="17259130"/>
<dbReference type="KEGG" id="ehx:EMIHUDRAFT_371212"/>
<reference evidence="2" key="1">
    <citation type="journal article" date="2013" name="Nature">
        <title>Pan genome of the phytoplankton Emiliania underpins its global distribution.</title>
        <authorList>
            <person name="Read B.A."/>
            <person name="Kegel J."/>
            <person name="Klute M.J."/>
            <person name="Kuo A."/>
            <person name="Lefebvre S.C."/>
            <person name="Maumus F."/>
            <person name="Mayer C."/>
            <person name="Miller J."/>
            <person name="Monier A."/>
            <person name="Salamov A."/>
            <person name="Young J."/>
            <person name="Aguilar M."/>
            <person name="Claverie J.M."/>
            <person name="Frickenhaus S."/>
            <person name="Gonzalez K."/>
            <person name="Herman E.K."/>
            <person name="Lin Y.C."/>
            <person name="Napier J."/>
            <person name="Ogata H."/>
            <person name="Sarno A.F."/>
            <person name="Shmutz J."/>
            <person name="Schroeder D."/>
            <person name="de Vargas C."/>
            <person name="Verret F."/>
            <person name="von Dassow P."/>
            <person name="Valentin K."/>
            <person name="Van de Peer Y."/>
            <person name="Wheeler G."/>
            <person name="Dacks J.B."/>
            <person name="Delwiche C.F."/>
            <person name="Dyhrman S.T."/>
            <person name="Glockner G."/>
            <person name="John U."/>
            <person name="Richards T."/>
            <person name="Worden A.Z."/>
            <person name="Zhang X."/>
            <person name="Grigoriev I.V."/>
            <person name="Allen A.E."/>
            <person name="Bidle K."/>
            <person name="Borodovsky M."/>
            <person name="Bowler C."/>
            <person name="Brownlee C."/>
            <person name="Cock J.M."/>
            <person name="Elias M."/>
            <person name="Gladyshev V.N."/>
            <person name="Groth M."/>
            <person name="Guda C."/>
            <person name="Hadaegh A."/>
            <person name="Iglesias-Rodriguez M.D."/>
            <person name="Jenkins J."/>
            <person name="Jones B.M."/>
            <person name="Lawson T."/>
            <person name="Leese F."/>
            <person name="Lindquist E."/>
            <person name="Lobanov A."/>
            <person name="Lomsadze A."/>
            <person name="Malik S.B."/>
            <person name="Marsh M.E."/>
            <person name="Mackinder L."/>
            <person name="Mock T."/>
            <person name="Mueller-Roeber B."/>
            <person name="Pagarete A."/>
            <person name="Parker M."/>
            <person name="Probert I."/>
            <person name="Quesneville H."/>
            <person name="Raines C."/>
            <person name="Rensing S.A."/>
            <person name="Riano-Pachon D.M."/>
            <person name="Richier S."/>
            <person name="Rokitta S."/>
            <person name="Shiraiwa Y."/>
            <person name="Soanes D.M."/>
            <person name="van der Giezen M."/>
            <person name="Wahlund T.M."/>
            <person name="Williams B."/>
            <person name="Wilson W."/>
            <person name="Wolfe G."/>
            <person name="Wurch L.L."/>
        </authorList>
    </citation>
    <scope>NUCLEOTIDE SEQUENCE</scope>
</reference>
<dbReference type="EnsemblProtists" id="EOD12978">
    <property type="protein sequence ID" value="EOD12978"/>
    <property type="gene ID" value="EMIHUDRAFT_371212"/>
</dbReference>
<accession>A0A0D3INZ3</accession>
<evidence type="ECO:0000313" key="1">
    <source>
        <dbReference type="EnsemblProtists" id="EOD12978"/>
    </source>
</evidence>
<dbReference type="EnsemblProtists" id="EOD15946">
    <property type="protein sequence ID" value="EOD15946"/>
    <property type="gene ID" value="EMIHUDRAFT_356198"/>
</dbReference>
<proteinExistence type="predicted"/>
<dbReference type="KEGG" id="ehx:EMIHUDRAFT_356198"/>
<organism evidence="1 2">
    <name type="scientific">Emiliania huxleyi (strain CCMP1516)</name>
    <dbReference type="NCBI Taxonomy" id="280463"/>
    <lineage>
        <taxon>Eukaryota</taxon>
        <taxon>Haptista</taxon>
        <taxon>Haptophyta</taxon>
        <taxon>Prymnesiophyceae</taxon>
        <taxon>Isochrysidales</taxon>
        <taxon>Noelaerhabdaceae</taxon>
        <taxon>Emiliania</taxon>
    </lineage>
</organism>
<evidence type="ECO:0000313" key="2">
    <source>
        <dbReference type="Proteomes" id="UP000013827"/>
    </source>
</evidence>
<name>A0A0D3INZ3_EMIH1</name>